<organism evidence="6 7">
    <name type="scientific">Marivirga lumbricoides</name>
    <dbReference type="NCBI Taxonomy" id="1046115"/>
    <lineage>
        <taxon>Bacteria</taxon>
        <taxon>Pseudomonadati</taxon>
        <taxon>Bacteroidota</taxon>
        <taxon>Cytophagia</taxon>
        <taxon>Cytophagales</taxon>
        <taxon>Marivirgaceae</taxon>
        <taxon>Marivirga</taxon>
    </lineage>
</organism>
<reference evidence="5" key="4">
    <citation type="submission" date="2024-05" db="EMBL/GenBank/DDBJ databases">
        <authorList>
            <person name="Sun Q."/>
            <person name="Zhou Y."/>
        </authorList>
    </citation>
    <scope>NUCLEOTIDE SEQUENCE</scope>
    <source>
        <strain evidence="5">CGMCC 1.10832</strain>
    </source>
</reference>
<dbReference type="SUPFAM" id="SSF46785">
    <property type="entry name" value="Winged helix' DNA-binding domain"/>
    <property type="match status" value="1"/>
</dbReference>
<keyword evidence="1" id="KW-0805">Transcription regulation</keyword>
<sequence>MKNDKSKIPEHCKKYVQGVKDTQDLMSGKWKTVIIAALYNTGKFRFMELVRHIEGISPKMLSQELKDLEANNLIKRKVVDTMPIAVEYELTSYGKSLGNVVDAMSDWGMRYRKAVFAK</sequence>
<name>A0A2T4DU71_9BACT</name>
<dbReference type="AlphaFoldDB" id="A0A2T4DU71"/>
<dbReference type="PANTHER" id="PTHR33204">
    <property type="entry name" value="TRANSCRIPTIONAL REGULATOR, MARR FAMILY"/>
    <property type="match status" value="1"/>
</dbReference>
<evidence type="ECO:0000313" key="6">
    <source>
        <dbReference type="EMBL" id="PTB97268.1"/>
    </source>
</evidence>
<evidence type="ECO:0000256" key="3">
    <source>
        <dbReference type="ARBA" id="ARBA00023163"/>
    </source>
</evidence>
<dbReference type="InterPro" id="IPR036390">
    <property type="entry name" value="WH_DNA-bd_sf"/>
</dbReference>
<evidence type="ECO:0000313" key="5">
    <source>
        <dbReference type="EMBL" id="GGC48878.1"/>
    </source>
</evidence>
<keyword evidence="3" id="KW-0804">Transcription</keyword>
<evidence type="ECO:0000256" key="2">
    <source>
        <dbReference type="ARBA" id="ARBA00023125"/>
    </source>
</evidence>
<feature type="domain" description="HTH hxlR-type" evidence="4">
    <location>
        <begin position="12"/>
        <end position="116"/>
    </location>
</feature>
<dbReference type="EMBL" id="PYVU01000019">
    <property type="protein sequence ID" value="PTB97268.1"/>
    <property type="molecule type" value="Genomic_DNA"/>
</dbReference>
<dbReference type="RefSeq" id="WP_188466614.1">
    <property type="nucleotide sequence ID" value="NZ_BAABHU010000013.1"/>
</dbReference>
<dbReference type="Gene3D" id="1.10.10.10">
    <property type="entry name" value="Winged helix-like DNA-binding domain superfamily/Winged helix DNA-binding domain"/>
    <property type="match status" value="1"/>
</dbReference>
<reference evidence="6 7" key="2">
    <citation type="submission" date="2018-03" db="EMBL/GenBank/DDBJ databases">
        <title>Cross-interface Injection: A General Nanoliter Liquid Handling Method Applied to Single Cells Genome Amplification Automated Nanoliter Liquid Handling Applied to Single Cell Multiple Displacement Amplification.</title>
        <authorList>
            <person name="Yun J."/>
            <person name="Xu P."/>
            <person name="Xu J."/>
            <person name="Dai X."/>
            <person name="Wang Y."/>
            <person name="Zheng X."/>
            <person name="Cao C."/>
            <person name="Yi Q."/>
            <person name="Zhu Y."/>
            <person name="Wang L."/>
            <person name="Dong Z."/>
            <person name="Huang Y."/>
            <person name="Huang L."/>
            <person name="Du W."/>
        </authorList>
    </citation>
    <scope>NUCLEOTIDE SEQUENCE [LARGE SCALE GENOMIC DNA]</scope>
    <source>
        <strain evidence="6 7">Z-D1-2</strain>
    </source>
</reference>
<evidence type="ECO:0000256" key="1">
    <source>
        <dbReference type="ARBA" id="ARBA00023015"/>
    </source>
</evidence>
<dbReference type="EMBL" id="BMEC01000013">
    <property type="protein sequence ID" value="GGC48878.1"/>
    <property type="molecule type" value="Genomic_DNA"/>
</dbReference>
<dbReference type="Proteomes" id="UP000240608">
    <property type="component" value="Unassembled WGS sequence"/>
</dbReference>
<proteinExistence type="predicted"/>
<evidence type="ECO:0000313" key="7">
    <source>
        <dbReference type="Proteomes" id="UP000240608"/>
    </source>
</evidence>
<protein>
    <submittedName>
        <fullName evidence="6">Transcriptional regulator</fullName>
    </submittedName>
</protein>
<dbReference type="InterPro" id="IPR002577">
    <property type="entry name" value="HTH_HxlR"/>
</dbReference>
<keyword evidence="8" id="KW-1185">Reference proteome</keyword>
<dbReference type="GO" id="GO:0003677">
    <property type="term" value="F:DNA binding"/>
    <property type="evidence" value="ECO:0007669"/>
    <property type="project" value="UniProtKB-KW"/>
</dbReference>
<comment type="caution">
    <text evidence="6">The sequence shown here is derived from an EMBL/GenBank/DDBJ whole genome shotgun (WGS) entry which is preliminary data.</text>
</comment>
<reference evidence="5" key="1">
    <citation type="journal article" date="2014" name="Int. J. Syst. Evol. Microbiol.">
        <title>Complete genome of a new Firmicutes species belonging to the dominant human colonic microbiota ('Ruminococcus bicirculans') reveals two chromosomes and a selective capacity to utilize plant glucans.</title>
        <authorList>
            <consortium name="NISC Comparative Sequencing Program"/>
            <person name="Wegmann U."/>
            <person name="Louis P."/>
            <person name="Goesmann A."/>
            <person name="Henrissat B."/>
            <person name="Duncan S.H."/>
            <person name="Flint H.J."/>
        </authorList>
    </citation>
    <scope>NUCLEOTIDE SEQUENCE</scope>
    <source>
        <strain evidence="5">CGMCC 1.10832</strain>
    </source>
</reference>
<dbReference type="PROSITE" id="PS51118">
    <property type="entry name" value="HTH_HXLR"/>
    <property type="match status" value="1"/>
</dbReference>
<keyword evidence="2" id="KW-0238">DNA-binding</keyword>
<dbReference type="Proteomes" id="UP000636010">
    <property type="component" value="Unassembled WGS sequence"/>
</dbReference>
<accession>A0A2T4DU71</accession>
<evidence type="ECO:0000313" key="8">
    <source>
        <dbReference type="Proteomes" id="UP000636010"/>
    </source>
</evidence>
<reference evidence="8" key="3">
    <citation type="journal article" date="2019" name="Int. J. Syst. Evol. Microbiol.">
        <title>The Global Catalogue of Microorganisms (GCM) 10K type strain sequencing project: providing services to taxonomists for standard genome sequencing and annotation.</title>
        <authorList>
            <consortium name="The Broad Institute Genomics Platform"/>
            <consortium name="The Broad Institute Genome Sequencing Center for Infectious Disease"/>
            <person name="Wu L."/>
            <person name="Ma J."/>
        </authorList>
    </citation>
    <scope>NUCLEOTIDE SEQUENCE [LARGE SCALE GENOMIC DNA]</scope>
    <source>
        <strain evidence="8">CGMCC 1.10832</strain>
    </source>
</reference>
<evidence type="ECO:0000259" key="4">
    <source>
        <dbReference type="PROSITE" id="PS51118"/>
    </source>
</evidence>
<dbReference type="InterPro" id="IPR036388">
    <property type="entry name" value="WH-like_DNA-bd_sf"/>
</dbReference>
<gene>
    <name evidence="6" type="ORF">C9994_03570</name>
    <name evidence="5" type="ORF">GCM10011506_38150</name>
</gene>
<dbReference type="Pfam" id="PF01638">
    <property type="entry name" value="HxlR"/>
    <property type="match status" value="1"/>
</dbReference>